<dbReference type="STRING" id="28066.RF819_00435"/>
<dbReference type="Gene3D" id="3.10.310.50">
    <property type="match status" value="1"/>
</dbReference>
<evidence type="ECO:0000259" key="1">
    <source>
        <dbReference type="Pfam" id="PF04536"/>
    </source>
</evidence>
<keyword evidence="3" id="KW-1185">Reference proteome</keyword>
<evidence type="ECO:0000313" key="3">
    <source>
        <dbReference type="Proteomes" id="UP000190750"/>
    </source>
</evidence>
<evidence type="ECO:0000313" key="2">
    <source>
        <dbReference type="EMBL" id="OOV05374.1"/>
    </source>
</evidence>
<dbReference type="RefSeq" id="WP_078363154.1">
    <property type="nucleotide sequence ID" value="NZ_MTJN01000002.1"/>
</dbReference>
<dbReference type="InterPro" id="IPR007621">
    <property type="entry name" value="TPM_dom"/>
</dbReference>
<dbReference type="Pfam" id="PF04536">
    <property type="entry name" value="TPM_phosphatase"/>
    <property type="match status" value="1"/>
</dbReference>
<name>A0A1T1AMT5_RHOFE</name>
<reference evidence="2 3" key="1">
    <citation type="submission" date="2017-01" db="EMBL/GenBank/DDBJ databases">
        <title>Genome sequencing of Rhodoferax fermentans JCM 7819.</title>
        <authorList>
            <person name="Kim Y.J."/>
            <person name="Farh M.E.-A."/>
            <person name="Yang D.-C."/>
        </authorList>
    </citation>
    <scope>NUCLEOTIDE SEQUENCE [LARGE SCALE GENOMIC DNA]</scope>
    <source>
        <strain evidence="2 3">JCM 7819</strain>
    </source>
</reference>
<comment type="caution">
    <text evidence="2">The sequence shown here is derived from an EMBL/GenBank/DDBJ whole genome shotgun (WGS) entry which is preliminary data.</text>
</comment>
<dbReference type="PANTHER" id="PTHR30373">
    <property type="entry name" value="UPF0603 PROTEIN YGCG"/>
    <property type="match status" value="1"/>
</dbReference>
<dbReference type="OrthoDB" id="5683663at2"/>
<gene>
    <name evidence="2" type="ORF">RF819_00435</name>
</gene>
<organism evidence="2 3">
    <name type="scientific">Rhodoferax fermentans</name>
    <dbReference type="NCBI Taxonomy" id="28066"/>
    <lineage>
        <taxon>Bacteria</taxon>
        <taxon>Pseudomonadati</taxon>
        <taxon>Pseudomonadota</taxon>
        <taxon>Betaproteobacteria</taxon>
        <taxon>Burkholderiales</taxon>
        <taxon>Comamonadaceae</taxon>
        <taxon>Rhodoferax</taxon>
    </lineage>
</organism>
<accession>A0A1T1AMT5</accession>
<feature type="domain" description="TPM" evidence="1">
    <location>
        <begin position="20"/>
        <end position="142"/>
    </location>
</feature>
<protein>
    <recommendedName>
        <fullName evidence="1">TPM domain-containing protein</fullName>
    </recommendedName>
</protein>
<sequence length="166" mass="18412">MHIQRFMRHLLFTDWQLHRAFTPQSLRAIEQAIQSSEQQHGGEIRFAVEGGLDGMRLLKGQSSRERALEVFSQLRVWDTEHNNGVLIYVLLADHAVEIVADRGIHAKAGNETWAAICHDMQKAFSSAAFQAGALQGIAALANLIGAYFPAQEARVNELPDAPVLLT</sequence>
<dbReference type="AlphaFoldDB" id="A0A1T1AMT5"/>
<dbReference type="Proteomes" id="UP000190750">
    <property type="component" value="Unassembled WGS sequence"/>
</dbReference>
<dbReference type="EMBL" id="MTJN01000002">
    <property type="protein sequence ID" value="OOV05374.1"/>
    <property type="molecule type" value="Genomic_DNA"/>
</dbReference>
<dbReference type="PANTHER" id="PTHR30373:SF8">
    <property type="entry name" value="BLL7265 PROTEIN"/>
    <property type="match status" value="1"/>
</dbReference>
<proteinExistence type="predicted"/>